<feature type="compositionally biased region" description="Acidic residues" evidence="1">
    <location>
        <begin position="43"/>
        <end position="58"/>
    </location>
</feature>
<gene>
    <name evidence="2" type="ORF">Tci_923964</name>
</gene>
<feature type="compositionally biased region" description="Basic and acidic residues" evidence="1">
    <location>
        <begin position="1"/>
        <end position="30"/>
    </location>
</feature>
<proteinExistence type="predicted"/>
<name>A0A699WWK5_TANCI</name>
<evidence type="ECO:0000256" key="1">
    <source>
        <dbReference type="SAM" id="MobiDB-lite"/>
    </source>
</evidence>
<sequence>VTLSNEERLNLLDERGEDGGEHESTKDDVLHAGLCAVGPVERETDEETSDGAESELGEDVSGHSPVLLEHTVCALPDLGP</sequence>
<organism evidence="2">
    <name type="scientific">Tanacetum cinerariifolium</name>
    <name type="common">Dalmatian daisy</name>
    <name type="synonym">Chrysanthemum cinerariifolium</name>
    <dbReference type="NCBI Taxonomy" id="118510"/>
    <lineage>
        <taxon>Eukaryota</taxon>
        <taxon>Viridiplantae</taxon>
        <taxon>Streptophyta</taxon>
        <taxon>Embryophyta</taxon>
        <taxon>Tracheophyta</taxon>
        <taxon>Spermatophyta</taxon>
        <taxon>Magnoliopsida</taxon>
        <taxon>eudicotyledons</taxon>
        <taxon>Gunneridae</taxon>
        <taxon>Pentapetalae</taxon>
        <taxon>asterids</taxon>
        <taxon>campanulids</taxon>
        <taxon>Asterales</taxon>
        <taxon>Asteraceae</taxon>
        <taxon>Asteroideae</taxon>
        <taxon>Anthemideae</taxon>
        <taxon>Anthemidinae</taxon>
        <taxon>Tanacetum</taxon>
    </lineage>
</organism>
<feature type="non-terminal residue" evidence="2">
    <location>
        <position position="80"/>
    </location>
</feature>
<dbReference type="EMBL" id="BKCJ011776791">
    <property type="protein sequence ID" value="GFD51995.1"/>
    <property type="molecule type" value="Genomic_DNA"/>
</dbReference>
<comment type="caution">
    <text evidence="2">The sequence shown here is derived from an EMBL/GenBank/DDBJ whole genome shotgun (WGS) entry which is preliminary data.</text>
</comment>
<feature type="region of interest" description="Disordered" evidence="1">
    <location>
        <begin position="1"/>
        <end position="65"/>
    </location>
</feature>
<dbReference type="AlphaFoldDB" id="A0A699WWK5"/>
<protein>
    <submittedName>
        <fullName evidence="2">Uncharacterized protein</fullName>
    </submittedName>
</protein>
<feature type="non-terminal residue" evidence="2">
    <location>
        <position position="1"/>
    </location>
</feature>
<accession>A0A699WWK5</accession>
<evidence type="ECO:0000313" key="2">
    <source>
        <dbReference type="EMBL" id="GFD51995.1"/>
    </source>
</evidence>
<reference evidence="2" key="1">
    <citation type="journal article" date="2019" name="Sci. Rep.">
        <title>Draft genome of Tanacetum cinerariifolium, the natural source of mosquito coil.</title>
        <authorList>
            <person name="Yamashiro T."/>
            <person name="Shiraishi A."/>
            <person name="Satake H."/>
            <person name="Nakayama K."/>
        </authorList>
    </citation>
    <scope>NUCLEOTIDE SEQUENCE</scope>
</reference>